<keyword evidence="9" id="KW-1185">Reference proteome</keyword>
<sequence>SRDPEESRALAFQVYKEVWDEFNKWKEENCKQQLLLLQKPLPPPTAAEDALLEASNLRDGEPGEVEIIYLCDSEDDIPLQAGGSTVLMCETVHLELPTDFTPHPRYESCTPAVQSIALRPGSGAEYELDVLPFVPYADDPTFDAKGYLGTFEWFGWRDLGDPDADVIQFETLRRLYFGNGLSLDEIDATGVLPPLRTNSREGLIYKMTQRDELFWPGMMADFPINVEQRGIDPRAHEPDINDLRGRLDSIVPYFCASPGCIQAFCPRHVRSFPPVPPTAPRVTSDDYPEGKSCGSMCFREIDDTFREDSVEWVESDVDDLQCTLEVIPDTLPCGLAILVRKPCREVLYTSATVLYLTCSPNAKKVYIQRRRLIPDDKVYPEPLKIVIKKGNPRYSTPGPCSHTGPCDRSNLCTCTEKSVHCSRSCQCSLTCGRRWEGCRCMLIPKTKAKTQTSQTCATDTNCPCRTRGWECDPFVCECDNLTYLLAPGKWPKHTKPLPRRLAPRSDGVYYCQNSDIQRGLAAEVEIKRGMYGLGAFAVNGIHKGQFIGEYIGELIPNEADNKEYVSFSPTILREHVDLNYNFGYSNDFSLDSARVGNETRYINHGSDKEGKANAEADTRLVFGEQRIGLWAKRFIREGGEILFDYGENYWRNKKKLKT</sequence>
<dbReference type="Gene3D" id="2.170.270.10">
    <property type="entry name" value="SET domain"/>
    <property type="match status" value="1"/>
</dbReference>
<dbReference type="Proteomes" id="UP001201163">
    <property type="component" value="Unassembled WGS sequence"/>
</dbReference>
<evidence type="ECO:0000256" key="1">
    <source>
        <dbReference type="ARBA" id="ARBA00022603"/>
    </source>
</evidence>
<dbReference type="PROSITE" id="PS50280">
    <property type="entry name" value="SET"/>
    <property type="match status" value="1"/>
</dbReference>
<evidence type="ECO:0008006" key="10">
    <source>
        <dbReference type="Google" id="ProtNLM"/>
    </source>
</evidence>
<feature type="domain" description="CXC" evidence="7">
    <location>
        <begin position="382"/>
        <end position="496"/>
    </location>
</feature>
<dbReference type="EMBL" id="JAKELL010000021">
    <property type="protein sequence ID" value="KAH8992732.1"/>
    <property type="molecule type" value="Genomic_DNA"/>
</dbReference>
<evidence type="ECO:0000256" key="4">
    <source>
        <dbReference type="ARBA" id="ARBA00023015"/>
    </source>
</evidence>
<name>A0AAD4QBE8_9AGAM</name>
<dbReference type="GO" id="GO:0035098">
    <property type="term" value="C:ESC/E(Z) complex"/>
    <property type="evidence" value="ECO:0007669"/>
    <property type="project" value="TreeGrafter"/>
</dbReference>
<comment type="caution">
    <text evidence="8">The sequence shown here is derived from an EMBL/GenBank/DDBJ whole genome shotgun (WGS) entry which is preliminary data.</text>
</comment>
<dbReference type="InterPro" id="IPR045318">
    <property type="entry name" value="EZH1/2-like"/>
</dbReference>
<dbReference type="SMART" id="SM00317">
    <property type="entry name" value="SET"/>
    <property type="match status" value="1"/>
</dbReference>
<dbReference type="Pfam" id="PF00856">
    <property type="entry name" value="SET"/>
    <property type="match status" value="1"/>
</dbReference>
<dbReference type="GO" id="GO:0046976">
    <property type="term" value="F:histone H3K27 methyltransferase activity"/>
    <property type="evidence" value="ECO:0007669"/>
    <property type="project" value="TreeGrafter"/>
</dbReference>
<keyword evidence="2" id="KW-0808">Transferase</keyword>
<evidence type="ECO:0000256" key="3">
    <source>
        <dbReference type="ARBA" id="ARBA00022691"/>
    </source>
</evidence>
<evidence type="ECO:0000259" key="7">
    <source>
        <dbReference type="PROSITE" id="PS51633"/>
    </source>
</evidence>
<keyword evidence="3" id="KW-0949">S-adenosyl-L-methionine</keyword>
<dbReference type="InterPro" id="IPR001214">
    <property type="entry name" value="SET_dom"/>
</dbReference>
<protein>
    <recommendedName>
        <fullName evidence="10">SET domain-containing protein</fullName>
    </recommendedName>
</protein>
<dbReference type="InterPro" id="IPR046341">
    <property type="entry name" value="SET_dom_sf"/>
</dbReference>
<accession>A0AAD4QBE8</accession>
<dbReference type="InterPro" id="IPR026489">
    <property type="entry name" value="CXC_dom"/>
</dbReference>
<evidence type="ECO:0000259" key="6">
    <source>
        <dbReference type="PROSITE" id="PS50280"/>
    </source>
</evidence>
<dbReference type="GO" id="GO:0031507">
    <property type="term" value="P:heterochromatin formation"/>
    <property type="evidence" value="ECO:0007669"/>
    <property type="project" value="TreeGrafter"/>
</dbReference>
<dbReference type="GO" id="GO:0003682">
    <property type="term" value="F:chromatin binding"/>
    <property type="evidence" value="ECO:0007669"/>
    <property type="project" value="TreeGrafter"/>
</dbReference>
<evidence type="ECO:0000313" key="8">
    <source>
        <dbReference type="EMBL" id="KAH8992732.1"/>
    </source>
</evidence>
<dbReference type="PANTHER" id="PTHR45747">
    <property type="entry name" value="HISTONE-LYSINE N-METHYLTRANSFERASE E(Z)"/>
    <property type="match status" value="1"/>
</dbReference>
<organism evidence="8 9">
    <name type="scientific">Lactarius akahatsu</name>
    <dbReference type="NCBI Taxonomy" id="416441"/>
    <lineage>
        <taxon>Eukaryota</taxon>
        <taxon>Fungi</taxon>
        <taxon>Dikarya</taxon>
        <taxon>Basidiomycota</taxon>
        <taxon>Agaricomycotina</taxon>
        <taxon>Agaricomycetes</taxon>
        <taxon>Russulales</taxon>
        <taxon>Russulaceae</taxon>
        <taxon>Lactarius</taxon>
    </lineage>
</organism>
<keyword evidence="1" id="KW-0489">Methyltransferase</keyword>
<keyword evidence="5" id="KW-0804">Transcription</keyword>
<dbReference type="PROSITE" id="PS51633">
    <property type="entry name" value="CXC"/>
    <property type="match status" value="1"/>
</dbReference>
<evidence type="ECO:0000256" key="2">
    <source>
        <dbReference type="ARBA" id="ARBA00022679"/>
    </source>
</evidence>
<gene>
    <name evidence="8" type="ORF">EDB92DRAFT_1987023</name>
</gene>
<feature type="non-terminal residue" evidence="8">
    <location>
        <position position="658"/>
    </location>
</feature>
<keyword evidence="4" id="KW-0805">Transcription regulation</keyword>
<dbReference type="PANTHER" id="PTHR45747:SF4">
    <property type="entry name" value="HISTONE-LYSINE N-METHYLTRANSFERASE E(Z)"/>
    <property type="match status" value="1"/>
</dbReference>
<dbReference type="GO" id="GO:0032259">
    <property type="term" value="P:methylation"/>
    <property type="evidence" value="ECO:0007669"/>
    <property type="project" value="UniProtKB-KW"/>
</dbReference>
<evidence type="ECO:0000313" key="9">
    <source>
        <dbReference type="Proteomes" id="UP001201163"/>
    </source>
</evidence>
<dbReference type="AlphaFoldDB" id="A0AAD4QBE8"/>
<proteinExistence type="predicted"/>
<dbReference type="SUPFAM" id="SSF82199">
    <property type="entry name" value="SET domain"/>
    <property type="match status" value="1"/>
</dbReference>
<feature type="domain" description="SET" evidence="6">
    <location>
        <begin position="522"/>
        <end position="646"/>
    </location>
</feature>
<evidence type="ECO:0000256" key="5">
    <source>
        <dbReference type="ARBA" id="ARBA00023163"/>
    </source>
</evidence>
<reference evidence="8" key="1">
    <citation type="submission" date="2022-01" db="EMBL/GenBank/DDBJ databases">
        <title>Comparative genomics reveals a dynamic genome evolution in the ectomycorrhizal milk-cap (Lactarius) mushrooms.</title>
        <authorList>
            <consortium name="DOE Joint Genome Institute"/>
            <person name="Lebreton A."/>
            <person name="Tang N."/>
            <person name="Kuo A."/>
            <person name="LaButti K."/>
            <person name="Drula E."/>
            <person name="Barry K."/>
            <person name="Clum A."/>
            <person name="Lipzen A."/>
            <person name="Mousain D."/>
            <person name="Ng V."/>
            <person name="Wang R."/>
            <person name="Wang X."/>
            <person name="Dai Y."/>
            <person name="Henrissat B."/>
            <person name="Grigoriev I.V."/>
            <person name="Guerin-Laguette A."/>
            <person name="Yu F."/>
            <person name="Martin F.M."/>
        </authorList>
    </citation>
    <scope>NUCLEOTIDE SEQUENCE</scope>
    <source>
        <strain evidence="8">QP</strain>
    </source>
</reference>